<dbReference type="InterPro" id="IPR001119">
    <property type="entry name" value="SLH_dom"/>
</dbReference>
<feature type="domain" description="SLH" evidence="3">
    <location>
        <begin position="95"/>
        <end position="158"/>
    </location>
</feature>
<dbReference type="Proteomes" id="UP000245202">
    <property type="component" value="Unassembled WGS sequence"/>
</dbReference>
<evidence type="ECO:0000313" key="5">
    <source>
        <dbReference type="Proteomes" id="UP000245202"/>
    </source>
</evidence>
<evidence type="ECO:0000256" key="1">
    <source>
        <dbReference type="ARBA" id="ARBA00022801"/>
    </source>
</evidence>
<dbReference type="SUPFAM" id="SSF49785">
    <property type="entry name" value="Galactose-binding domain-like"/>
    <property type="match status" value="3"/>
</dbReference>
<dbReference type="EMBL" id="BDQX01000063">
    <property type="protein sequence ID" value="GBG06898.1"/>
    <property type="molecule type" value="Genomic_DNA"/>
</dbReference>
<organism evidence="4 5">
    <name type="scientific">Paenibacillus agaridevorans</name>
    <dbReference type="NCBI Taxonomy" id="171404"/>
    <lineage>
        <taxon>Bacteria</taxon>
        <taxon>Bacillati</taxon>
        <taxon>Bacillota</taxon>
        <taxon>Bacilli</taxon>
        <taxon>Bacillales</taxon>
        <taxon>Paenibacillaceae</taxon>
        <taxon>Paenibacillus</taxon>
    </lineage>
</organism>
<gene>
    <name evidence="4" type="ORF">PAT3040_01440</name>
</gene>
<dbReference type="InterPro" id="IPR029018">
    <property type="entry name" value="Hex-like_dom2"/>
</dbReference>
<dbReference type="PANTHER" id="PTHR47406">
    <property type="entry name" value="COAGULATION FACTOR 5/8 TYPE, C-TERMINAL"/>
    <property type="match status" value="1"/>
</dbReference>
<dbReference type="GO" id="GO:0016798">
    <property type="term" value="F:hydrolase activity, acting on glycosyl bonds"/>
    <property type="evidence" value="ECO:0007669"/>
    <property type="project" value="InterPro"/>
</dbReference>
<dbReference type="SUPFAM" id="SSF55545">
    <property type="entry name" value="beta-N-acetylhexosaminidase-like domain"/>
    <property type="match status" value="1"/>
</dbReference>
<dbReference type="PANTHER" id="PTHR47406:SF2">
    <property type="entry name" value="ALPHA GLUCURONIDASE N-TERMINAL DOMAIN-CONTAINING PROTEIN"/>
    <property type="match status" value="1"/>
</dbReference>
<dbReference type="GO" id="GO:0005975">
    <property type="term" value="P:carbohydrate metabolic process"/>
    <property type="evidence" value="ECO:0007669"/>
    <property type="project" value="UniProtKB-ARBA"/>
</dbReference>
<dbReference type="PROSITE" id="PS51272">
    <property type="entry name" value="SLH"/>
    <property type="match status" value="3"/>
</dbReference>
<dbReference type="InterPro" id="IPR003305">
    <property type="entry name" value="CenC_carb-bd"/>
</dbReference>
<keyword evidence="5" id="KW-1185">Reference proteome</keyword>
<evidence type="ECO:0000313" key="4">
    <source>
        <dbReference type="EMBL" id="GBG06898.1"/>
    </source>
</evidence>
<dbReference type="Pfam" id="PF00395">
    <property type="entry name" value="SLH"/>
    <property type="match status" value="3"/>
</dbReference>
<dbReference type="Gene3D" id="2.60.120.260">
    <property type="entry name" value="Galactose-binding domain-like"/>
    <property type="match status" value="3"/>
</dbReference>
<evidence type="ECO:0000256" key="2">
    <source>
        <dbReference type="SAM" id="MobiDB-lite"/>
    </source>
</evidence>
<dbReference type="InterPro" id="IPR008979">
    <property type="entry name" value="Galactose-bd-like_sf"/>
</dbReference>
<protein>
    <recommendedName>
        <fullName evidence="3">SLH domain-containing protein</fullName>
    </recommendedName>
</protein>
<accession>A0A2R5EPH7</accession>
<feature type="region of interest" description="Disordered" evidence="2">
    <location>
        <begin position="430"/>
        <end position="456"/>
    </location>
</feature>
<name>A0A2R5EPH7_9BACL</name>
<dbReference type="InterPro" id="IPR032287">
    <property type="entry name" value="DUF4838"/>
</dbReference>
<feature type="domain" description="SLH" evidence="3">
    <location>
        <begin position="159"/>
        <end position="222"/>
    </location>
</feature>
<feature type="compositionally biased region" description="Pro residues" evidence="2">
    <location>
        <begin position="444"/>
        <end position="454"/>
    </location>
</feature>
<keyword evidence="1" id="KW-0378">Hydrolase</keyword>
<dbReference type="RefSeq" id="WP_108992053.1">
    <property type="nucleotide sequence ID" value="NZ_BDQX01000063.1"/>
</dbReference>
<feature type="domain" description="SLH" evidence="3">
    <location>
        <begin position="34"/>
        <end position="94"/>
    </location>
</feature>
<sequence length="1779" mass="194693">MTKAINRRLLPIVIVVSMVVSLWGQVADRAAASEEVSVQSDLTGHWAEDTMTKWANNGLLTGDGAGNYRPNDAISRAEFAALIYRVFNLPEQAAETNPFADVKSGAWYAGAIANVYAAGMIQGIGKGKFDPEAAITRQDAAVILARAFQLEDAASAGERSAFSDEANISAYASAAVASLHHRQYISGRNGNRFAPQERITRAETVRMINNVMGSLVRSKGSYERDYAGNVVVNTASVELKNLVIAGDLYITQGVGEGDIVLDGVTVKGKTFVFGGGSNSVKIKDSRLTGTLVVNKQDGPVRIFVSGATRIANVLMLSGGILEEGELTDASDGFNGVEVNVRDSAQSREIVLLGRFGQVRQAGVRVNVVLKTGTVVETFTFDAIATVTGDGTINIANIYVSGSNLSKWPDKVNFGTQITVTIEAKLVDKDRIDNSSGSGTTTPTGPDPSPEPSPEPDTELKIVNAGSAAASVVISSMTDDQTRDAARKLIKYIKKSTGVELPLLVDRLNSDKVTVENGIIHIEYFNTPATPPAASEFSVQAIIDGVATENERPASLTWNEAAKTAALTVGRVEKANVQQSVKYQVRNKDGETFSSPTIIIPANPHGSLLRNPSFEAGYAGYYNAKPWEYWNGGFEAPASLVARSAEQARTGTYSLKLSGTSLVWPNQKVLLTDYGQYEYTAYFYSPQGSTTSGTVQMFVNLQAEDGMQLKQYLGTATEPTVSNGTWEQMKLTFEIPEQIDGKQVVKALVGFEGTNFAAGEVVYIDDATLVHADAIDQDAPVSGNGEPIEQDLPDQYEGTQIYVGKKGLSAQEQSTLLDGMGADGFVFHQSGQRITIAGKAAWGTEYGVDEFLERYVGVRWLMPGEEWEDVPQATSLAVPIGDNVKQEPAFFTRNFEEQLEELPLRAEWARNLRMQMYGGIEFTHNLYRMLPVAQYPQFYKPNALDKNIETEHPCFQANGIVAESIDIINAYFDKHPEATSYSLGINDTTAFCEADPADPSAKLNSIGMVDMSDIYFDWVDQVSKGVFAKHPDKYIGTYAYLNVYDPPTDVQLDPRVVVYITDERVSWGDPDMREIAYELTESWTQVGATVAFYDYLFGSPYVLPRTPFQLMADQYQYAASMGVGAYYSELYANFGEGPKPYLSAKLQWDPQQDVDALLEEWYERAVGPEAAADLKAYYAFWQRFWEQDIFDTEWYLSWKNASERPNFMPLLSPDYLRDISESDLAASRQLLESVVAKAQTQQQKKRAQDLLRMFEFYELSKLSYADMKAEIAEPGSDAEATDLLNKILDRIAKMDLRKTLIAEFADYMTYELFYQYKGPLNWGVVSSKETNALSNWIKAHPDGDIAGRVGQLAEESPSSTVRNAMKLILLSVDGTTVKNPGFEDGMTEWFDFPDTVAELTNEAYSGNQAVKVKGSSVEQDVFVESGKTYKLTFYAKASDATELNLVGMNFWDVPDVGLTGAHVTVDSDEYKKYTITFTPPEGFSHATIVIYKPIGAGWVYADDFALTEWLADDVSLTAVTGENGTVQAVFNKSPEMAPVAADFTVQAIVDDQEAVAEHPVAVSWNSVVHTATLTVQSITPANVAQTVKYRVTYKGEDMLVSPEIAIAADPQASVLKNTSFEIGYGEDAHARPWQYGCGGQPASCVTARSDEQARTGQHSLKLSGQIWAIWPSQPVSLTSYGQYEYSAYLYKPPGMTTSGTLQMFVVIQAADGTQLGSYAGPLITSATVGSGDWYQMKMTVDIPEEINGTPVAKAVIGIEALDFVGARETVYLDDITLVKK</sequence>
<dbReference type="Pfam" id="PF16126">
    <property type="entry name" value="DUF4838"/>
    <property type="match status" value="1"/>
</dbReference>
<evidence type="ECO:0000259" key="3">
    <source>
        <dbReference type="PROSITE" id="PS51272"/>
    </source>
</evidence>
<reference evidence="4 5" key="1">
    <citation type="submission" date="2017-08" db="EMBL/GenBank/DDBJ databases">
        <title>Substantial Increase in Enzyme Production by Combined Drug-Resistance Mutations in Paenibacillus agaridevorans.</title>
        <authorList>
            <person name="Tanaka Y."/>
            <person name="Funane K."/>
            <person name="Hosaka T."/>
            <person name="Shiwa Y."/>
            <person name="Fujita N."/>
            <person name="Miyazaki T."/>
            <person name="Yoshikawa H."/>
            <person name="Murakami K."/>
            <person name="Kasahara K."/>
            <person name="Inaoka T."/>
            <person name="Hiraga Y."/>
            <person name="Ochi K."/>
        </authorList>
    </citation>
    <scope>NUCLEOTIDE SEQUENCE [LARGE SCALE GENOMIC DNA]</scope>
    <source>
        <strain evidence="4 5">T-3040</strain>
    </source>
</reference>
<comment type="caution">
    <text evidence="4">The sequence shown here is derived from an EMBL/GenBank/DDBJ whole genome shotgun (WGS) entry which is preliminary data.</text>
</comment>
<feature type="compositionally biased region" description="Low complexity" evidence="2">
    <location>
        <begin position="434"/>
        <end position="443"/>
    </location>
</feature>
<dbReference type="Pfam" id="PF02018">
    <property type="entry name" value="CBM_4_9"/>
    <property type="match status" value="2"/>
</dbReference>
<proteinExistence type="predicted"/>